<evidence type="ECO:0000256" key="1">
    <source>
        <dbReference type="SAM" id="SignalP"/>
    </source>
</evidence>
<gene>
    <name evidence="2" type="ORF">C5745_02055</name>
</gene>
<comment type="caution">
    <text evidence="2">The sequence shown here is derived from an EMBL/GenBank/DDBJ whole genome shotgun (WGS) entry which is preliminary data.</text>
</comment>
<name>A0A2S9J7H7_9SPHI</name>
<evidence type="ECO:0000313" key="2">
    <source>
        <dbReference type="EMBL" id="PRD48748.1"/>
    </source>
</evidence>
<evidence type="ECO:0008006" key="4">
    <source>
        <dbReference type="Google" id="ProtNLM"/>
    </source>
</evidence>
<dbReference type="RefSeq" id="WP_105715316.1">
    <property type="nucleotide sequence ID" value="NZ_PVBQ01000002.1"/>
</dbReference>
<dbReference type="EMBL" id="PVBQ01000002">
    <property type="protein sequence ID" value="PRD48748.1"/>
    <property type="molecule type" value="Genomic_DNA"/>
</dbReference>
<dbReference type="AlphaFoldDB" id="A0A2S9J7H7"/>
<keyword evidence="1" id="KW-0732">Signal</keyword>
<feature type="chain" id="PRO_5015491200" description="CBM-cenC domain-containing protein" evidence="1">
    <location>
        <begin position="18"/>
        <end position="225"/>
    </location>
</feature>
<protein>
    <recommendedName>
        <fullName evidence="4">CBM-cenC domain-containing protein</fullName>
    </recommendedName>
</protein>
<accession>A0A2S9J7H7</accession>
<dbReference type="OrthoDB" id="794897at2"/>
<keyword evidence="3" id="KW-1185">Reference proteome</keyword>
<dbReference type="PROSITE" id="PS51257">
    <property type="entry name" value="PROKAR_LIPOPROTEIN"/>
    <property type="match status" value="1"/>
</dbReference>
<organism evidence="2 3">
    <name type="scientific">Sphingobacterium haloxyli</name>
    <dbReference type="NCBI Taxonomy" id="2100533"/>
    <lineage>
        <taxon>Bacteria</taxon>
        <taxon>Pseudomonadati</taxon>
        <taxon>Bacteroidota</taxon>
        <taxon>Sphingobacteriia</taxon>
        <taxon>Sphingobacteriales</taxon>
        <taxon>Sphingobacteriaceae</taxon>
        <taxon>Sphingobacterium</taxon>
    </lineage>
</organism>
<proteinExistence type="predicted"/>
<evidence type="ECO:0000313" key="3">
    <source>
        <dbReference type="Proteomes" id="UP000239711"/>
    </source>
</evidence>
<dbReference type="Proteomes" id="UP000239711">
    <property type="component" value="Unassembled WGS sequence"/>
</dbReference>
<reference evidence="2 3" key="1">
    <citation type="submission" date="2018-02" db="EMBL/GenBank/DDBJ databases">
        <title>The draft genome of Sphingobacterium sp. 5JN-11.</title>
        <authorList>
            <person name="Liu L."/>
            <person name="Li L."/>
            <person name="Liang L."/>
            <person name="Zhang X."/>
            <person name="Wang T."/>
        </authorList>
    </citation>
    <scope>NUCLEOTIDE SEQUENCE [LARGE SCALE GENOMIC DNA]</scope>
    <source>
        <strain evidence="2 3">5JN-11</strain>
    </source>
</reference>
<feature type="signal peptide" evidence="1">
    <location>
        <begin position="1"/>
        <end position="17"/>
    </location>
</feature>
<sequence length="225" mass="25285">MKKRVFLSLLAFTVIFASCSKDENDDRDVEDPVGTVYFEERFDKMEWGGDYIANERGLRAVYIQNEDGKNIIDESQPPVDCAPTTDGSGDFYYHMADSYLINRRMIDWDGDKVYERPGYIKVGTGASRNAYLVTPSFTEIPEEGANVEVSFNLARWTTASPQVFIEIVGGGTASVEYVETPEPAAWEAITFTINGATPETKVRFVCDPRYDGRFFLDDVVVSKAE</sequence>